<dbReference type="AlphaFoldDB" id="A0A8T0ISI4"/>
<dbReference type="EMBL" id="CM026422">
    <property type="protein sequence ID" value="KAG0586015.1"/>
    <property type="molecule type" value="Genomic_DNA"/>
</dbReference>
<name>A0A8T0ISI4_CERPU</name>
<evidence type="ECO:0000313" key="1">
    <source>
        <dbReference type="EMBL" id="KAG0586015.1"/>
    </source>
</evidence>
<dbReference type="Proteomes" id="UP000822688">
    <property type="component" value="Chromosome 2"/>
</dbReference>
<protein>
    <submittedName>
        <fullName evidence="1">Uncharacterized protein</fullName>
    </submittedName>
</protein>
<proteinExistence type="predicted"/>
<accession>A0A8T0ISI4</accession>
<evidence type="ECO:0000313" key="2">
    <source>
        <dbReference type="Proteomes" id="UP000822688"/>
    </source>
</evidence>
<sequence length="88" mass="10284">MMGSISVKMALVTLLEARPRCTSQRSRCRAMSQAYSENEMMKTALNRHLQTRRKMVETMRWSYFCSKGLETWSKKQHRVRPFGAGKPL</sequence>
<comment type="caution">
    <text evidence="1">The sequence shown here is derived from an EMBL/GenBank/DDBJ whole genome shotgun (WGS) entry which is preliminary data.</text>
</comment>
<organism evidence="1 2">
    <name type="scientific">Ceratodon purpureus</name>
    <name type="common">Fire moss</name>
    <name type="synonym">Dicranum purpureum</name>
    <dbReference type="NCBI Taxonomy" id="3225"/>
    <lineage>
        <taxon>Eukaryota</taxon>
        <taxon>Viridiplantae</taxon>
        <taxon>Streptophyta</taxon>
        <taxon>Embryophyta</taxon>
        <taxon>Bryophyta</taxon>
        <taxon>Bryophytina</taxon>
        <taxon>Bryopsida</taxon>
        <taxon>Dicranidae</taxon>
        <taxon>Pseudoditrichales</taxon>
        <taxon>Ditrichaceae</taxon>
        <taxon>Ceratodon</taxon>
    </lineage>
</organism>
<reference evidence="1" key="1">
    <citation type="submission" date="2020-06" db="EMBL/GenBank/DDBJ databases">
        <title>WGS assembly of Ceratodon purpureus strain R40.</title>
        <authorList>
            <person name="Carey S.B."/>
            <person name="Jenkins J."/>
            <person name="Shu S."/>
            <person name="Lovell J.T."/>
            <person name="Sreedasyam A."/>
            <person name="Maumus F."/>
            <person name="Tiley G.P."/>
            <person name="Fernandez-Pozo N."/>
            <person name="Barry K."/>
            <person name="Chen C."/>
            <person name="Wang M."/>
            <person name="Lipzen A."/>
            <person name="Daum C."/>
            <person name="Saski C.A."/>
            <person name="Payton A.C."/>
            <person name="Mcbreen J.C."/>
            <person name="Conrad R.E."/>
            <person name="Kollar L.M."/>
            <person name="Olsson S."/>
            <person name="Huttunen S."/>
            <person name="Landis J.B."/>
            <person name="Wickett N.J."/>
            <person name="Johnson M.G."/>
            <person name="Rensing S.A."/>
            <person name="Grimwood J."/>
            <person name="Schmutz J."/>
            <person name="Mcdaniel S.F."/>
        </authorList>
    </citation>
    <scope>NUCLEOTIDE SEQUENCE</scope>
    <source>
        <strain evidence="1">R40</strain>
    </source>
</reference>
<gene>
    <name evidence="1" type="ORF">KC19_2G056800</name>
</gene>
<keyword evidence="2" id="KW-1185">Reference proteome</keyword>